<reference evidence="1" key="1">
    <citation type="journal article" date="2015" name="Nature">
        <title>Complex archaea that bridge the gap between prokaryotes and eukaryotes.</title>
        <authorList>
            <person name="Spang A."/>
            <person name="Saw J.H."/>
            <person name="Jorgensen S.L."/>
            <person name="Zaremba-Niedzwiedzka K."/>
            <person name="Martijn J."/>
            <person name="Lind A.E."/>
            <person name="van Eijk R."/>
            <person name="Schleper C."/>
            <person name="Guy L."/>
            <person name="Ettema T.J."/>
        </authorList>
    </citation>
    <scope>NUCLEOTIDE SEQUENCE</scope>
</reference>
<dbReference type="AlphaFoldDB" id="A0A0F9RBU9"/>
<sequence>MLYLNQRRKVDENAYKKKTSQLTISIPNELKQRIEKFVHENQQKNDKDKRFKSISAFHSYVMEKIMDCFDKGKNLDDFELFADAEIRNFFEKFSFDALIPYYEFALKTNRYTEPSFEKTPFFFLTLRRLYTSNMDPSDISSIKDFMNRIKNYLLSNNITKYVNIDIFTGKSPRDLRAVFEYSGIYKNLCFETCKYTAAFLGLLGIKITDCLYSEKDLYYRFDLQTTDLFFRKSLEKKERSILIKQNISLLINSCTIIKDTDYFLWMKMAEDKNFIILFNNFERQEEWINLMVTDILKFSDKEEFLYYLLKLFEKLHWVDIESEKDLIFRIRLSRTRYQTEKKFLLDTLSKYSNISDINGKYYLEKKIDPEK</sequence>
<dbReference type="EMBL" id="LAZR01000946">
    <property type="protein sequence ID" value="KKN54035.1"/>
    <property type="molecule type" value="Genomic_DNA"/>
</dbReference>
<proteinExistence type="predicted"/>
<organism evidence="1">
    <name type="scientific">marine sediment metagenome</name>
    <dbReference type="NCBI Taxonomy" id="412755"/>
    <lineage>
        <taxon>unclassified sequences</taxon>
        <taxon>metagenomes</taxon>
        <taxon>ecological metagenomes</taxon>
    </lineage>
</organism>
<protein>
    <submittedName>
        <fullName evidence="1">Uncharacterized protein</fullName>
    </submittedName>
</protein>
<accession>A0A0F9RBU9</accession>
<comment type="caution">
    <text evidence="1">The sequence shown here is derived from an EMBL/GenBank/DDBJ whole genome shotgun (WGS) entry which is preliminary data.</text>
</comment>
<name>A0A0F9RBU9_9ZZZZ</name>
<gene>
    <name evidence="1" type="ORF">LCGC14_0596500</name>
</gene>
<evidence type="ECO:0000313" key="1">
    <source>
        <dbReference type="EMBL" id="KKN54035.1"/>
    </source>
</evidence>